<feature type="compositionally biased region" description="Acidic residues" evidence="1">
    <location>
        <begin position="25"/>
        <end position="38"/>
    </location>
</feature>
<organism evidence="4 5">
    <name type="scientific">Lactuca sativa</name>
    <name type="common">Garden lettuce</name>
    <dbReference type="NCBI Taxonomy" id="4236"/>
    <lineage>
        <taxon>Eukaryota</taxon>
        <taxon>Viridiplantae</taxon>
        <taxon>Streptophyta</taxon>
        <taxon>Embryophyta</taxon>
        <taxon>Tracheophyta</taxon>
        <taxon>Spermatophyta</taxon>
        <taxon>Magnoliopsida</taxon>
        <taxon>eudicotyledons</taxon>
        <taxon>Gunneridae</taxon>
        <taxon>Pentapetalae</taxon>
        <taxon>asterids</taxon>
        <taxon>campanulids</taxon>
        <taxon>Asterales</taxon>
        <taxon>Asteraceae</taxon>
        <taxon>Cichorioideae</taxon>
        <taxon>Cichorieae</taxon>
        <taxon>Lactucinae</taxon>
        <taxon>Lactuca</taxon>
    </lineage>
</organism>
<evidence type="ECO:0000313" key="4">
    <source>
        <dbReference type="EMBL" id="KAJ0188814.1"/>
    </source>
</evidence>
<proteinExistence type="predicted"/>
<evidence type="ECO:0000259" key="2">
    <source>
        <dbReference type="Pfam" id="PF03101"/>
    </source>
</evidence>
<feature type="domain" description="MULE transposase" evidence="3">
    <location>
        <begin position="300"/>
        <end position="392"/>
    </location>
</feature>
<gene>
    <name evidence="4" type="ORF">LSAT_V11C900485010</name>
</gene>
<feature type="domain" description="FAR1" evidence="2">
    <location>
        <begin position="98"/>
        <end position="194"/>
    </location>
</feature>
<evidence type="ECO:0000259" key="3">
    <source>
        <dbReference type="Pfam" id="PF10551"/>
    </source>
</evidence>
<reference evidence="4 5" key="1">
    <citation type="journal article" date="2017" name="Nat. Commun.">
        <title>Genome assembly with in vitro proximity ligation data and whole-genome triplication in lettuce.</title>
        <authorList>
            <person name="Reyes-Chin-Wo S."/>
            <person name="Wang Z."/>
            <person name="Yang X."/>
            <person name="Kozik A."/>
            <person name="Arikit S."/>
            <person name="Song C."/>
            <person name="Xia L."/>
            <person name="Froenicke L."/>
            <person name="Lavelle D.O."/>
            <person name="Truco M.J."/>
            <person name="Xia R."/>
            <person name="Zhu S."/>
            <person name="Xu C."/>
            <person name="Xu H."/>
            <person name="Xu X."/>
            <person name="Cox K."/>
            <person name="Korf I."/>
            <person name="Meyers B.C."/>
            <person name="Michelmore R.W."/>
        </authorList>
    </citation>
    <scope>NUCLEOTIDE SEQUENCE [LARGE SCALE GENOMIC DNA]</scope>
    <source>
        <strain evidence="5">cv. Salinas</strain>
        <tissue evidence="4">Seedlings</tissue>
    </source>
</reference>
<sequence length="715" mass="83119">MVCYKVNIGYIFCGGIDKSTQESEGGYEDTYDENENDNESGQSLDDCDGTKSDENESVNNSNLYSPGGSNKLWKPSVVKEFMPDDEVTFESLTHAINMYRKYAEHVGFDVRLNTTTRFRHDRSIKIKYVVCNRAGKIPDISVDTMDTNNGGRKHRNSKFIVTDCKELIKFERVSVGTNEFQIREFQELHNHPLYTTEERRHSKKARKLDYTDKEIIIRATTANVGATKAHKLRAALKGGYQCVGPEESDYKKFRKKFGNIIGNKDAQLVVNKMNERKTFYLDYSFEYKCVDSVFNAMFWADETYKVLYKEYGMVFVPFIVIDNHKRSVTVGAGLLSNDKIESYCWLLEAFLKAHGKEPTLVLTDQDPAILQAVEVVFPNAEHRLCLWHITKKLHAKFKMVVYHVSRDVLKNMDFRKRFNKLDMPMHGLMKTTSRSESANSLFNKYSHHENFLLYFMVNYDTLIGNQRNMHRRVDNETKRTRHKFGMSTGLEQHAPKCIQIQFLQKFERRYTKEHGIVQLIVVMITHLDKRRQVKTKCKVELKLPEKEINYTCELFKRMGILCRNVFAVLKNNHIEEIPEQYILWRCRRDIISSYLLVSKNGLAEMEDETFKLLTEAYSSMEYCLEHLQNEKEKLEDFVKTTRAMRRVFEQDPVNTIALDDSDEAVFRLFGVSIPEHIEVNVPPVIHNKGSGTKKRMVSAAKRATAYSKSGSRKCT</sequence>
<dbReference type="Pfam" id="PF03101">
    <property type="entry name" value="FAR1"/>
    <property type="match status" value="1"/>
</dbReference>
<keyword evidence="5" id="KW-1185">Reference proteome</keyword>
<dbReference type="InterPro" id="IPR004330">
    <property type="entry name" value="FAR1_DNA_bnd_dom"/>
</dbReference>
<feature type="region of interest" description="Disordered" evidence="1">
    <location>
        <begin position="20"/>
        <end position="66"/>
    </location>
</feature>
<dbReference type="AlphaFoldDB" id="A0A9R1WW74"/>
<dbReference type="Pfam" id="PF10551">
    <property type="entry name" value="MULE"/>
    <property type="match status" value="1"/>
</dbReference>
<protein>
    <recommendedName>
        <fullName evidence="6">Protein FAR1-RELATED SEQUENCE</fullName>
    </recommendedName>
</protein>
<evidence type="ECO:0000256" key="1">
    <source>
        <dbReference type="SAM" id="MobiDB-lite"/>
    </source>
</evidence>
<dbReference type="EMBL" id="NBSK02000009">
    <property type="protein sequence ID" value="KAJ0188814.1"/>
    <property type="molecule type" value="Genomic_DNA"/>
</dbReference>
<dbReference type="Proteomes" id="UP000235145">
    <property type="component" value="Unassembled WGS sequence"/>
</dbReference>
<evidence type="ECO:0000313" key="5">
    <source>
        <dbReference type="Proteomes" id="UP000235145"/>
    </source>
</evidence>
<evidence type="ECO:0008006" key="6">
    <source>
        <dbReference type="Google" id="ProtNLM"/>
    </source>
</evidence>
<dbReference type="PANTHER" id="PTHR47718:SF12">
    <property type="entry name" value="PROTEIN FAR1-RELATED SEQUENCE"/>
    <property type="match status" value="1"/>
</dbReference>
<dbReference type="PANTHER" id="PTHR47718">
    <property type="entry name" value="OS01G0519700 PROTEIN"/>
    <property type="match status" value="1"/>
</dbReference>
<name>A0A9R1WW74_LACSA</name>
<comment type="caution">
    <text evidence="4">The sequence shown here is derived from an EMBL/GenBank/DDBJ whole genome shotgun (WGS) entry which is preliminary data.</text>
</comment>
<feature type="compositionally biased region" description="Polar residues" evidence="1">
    <location>
        <begin position="57"/>
        <end position="66"/>
    </location>
</feature>
<accession>A0A9R1WW74</accession>
<dbReference type="InterPro" id="IPR018289">
    <property type="entry name" value="MULE_transposase_dom"/>
</dbReference>